<dbReference type="GO" id="GO:0016020">
    <property type="term" value="C:membrane"/>
    <property type="evidence" value="ECO:0007669"/>
    <property type="project" value="UniProtKB-SubCell"/>
</dbReference>
<evidence type="ECO:0000259" key="12">
    <source>
        <dbReference type="Pfam" id="PF08263"/>
    </source>
</evidence>
<evidence type="ECO:0000256" key="4">
    <source>
        <dbReference type="ARBA" id="ARBA00022692"/>
    </source>
</evidence>
<evidence type="ECO:0000256" key="11">
    <source>
        <dbReference type="SAM" id="SignalP"/>
    </source>
</evidence>
<dbReference type="PANTHER" id="PTHR48059">
    <property type="entry name" value="POLYGALACTURONASE INHIBITOR 1"/>
    <property type="match status" value="1"/>
</dbReference>
<comment type="similarity">
    <text evidence="10">Belongs to the polygalacturonase-inhibiting protein family.</text>
</comment>
<evidence type="ECO:0000256" key="9">
    <source>
        <dbReference type="ARBA" id="ARBA00023180"/>
    </source>
</evidence>
<comment type="caution">
    <text evidence="13">The sequence shown here is derived from an EMBL/GenBank/DDBJ whole genome shotgun (WGS) entry which is preliminary data.</text>
</comment>
<protein>
    <submittedName>
        <fullName evidence="13">Leucine-rich repeat receptor protein kinase ems1</fullName>
    </submittedName>
</protein>
<dbReference type="InterPro" id="IPR001611">
    <property type="entry name" value="Leu-rich_rpt"/>
</dbReference>
<proteinExistence type="inferred from homology"/>
<reference evidence="13" key="3">
    <citation type="submission" date="2023-07" db="EMBL/GenBank/DDBJ databases">
        <title>An improved reference 1 genome and first organelle genomes of Quercus suber.</title>
        <authorList>
            <consortium name="Genosuber Consortium"/>
            <person name="Usie A."/>
            <person name="Serra O."/>
            <person name="Barros P."/>
        </authorList>
    </citation>
    <scope>NUCLEOTIDE SEQUENCE</scope>
    <source>
        <strain evidence="13">HL8</strain>
        <tissue evidence="13">Leaves</tissue>
    </source>
</reference>
<dbReference type="Gene3D" id="2.130.10.10">
    <property type="entry name" value="YVTN repeat-like/Quinoprotein amine dehydrogenase"/>
    <property type="match status" value="1"/>
</dbReference>
<evidence type="ECO:0000256" key="8">
    <source>
        <dbReference type="ARBA" id="ARBA00023136"/>
    </source>
</evidence>
<keyword evidence="9" id="KW-0325">Glycoprotein</keyword>
<organism evidence="13">
    <name type="scientific">Quercus suber</name>
    <name type="common">Cork oak</name>
    <dbReference type="NCBI Taxonomy" id="58331"/>
    <lineage>
        <taxon>Eukaryota</taxon>
        <taxon>Viridiplantae</taxon>
        <taxon>Streptophyta</taxon>
        <taxon>Embryophyta</taxon>
        <taxon>Tracheophyta</taxon>
        <taxon>Spermatophyta</taxon>
        <taxon>Magnoliopsida</taxon>
        <taxon>eudicotyledons</taxon>
        <taxon>Gunneridae</taxon>
        <taxon>Pentapetalae</taxon>
        <taxon>rosids</taxon>
        <taxon>fabids</taxon>
        <taxon>Fagales</taxon>
        <taxon>Fagaceae</taxon>
        <taxon>Quercus</taxon>
    </lineage>
</organism>
<evidence type="ECO:0000256" key="10">
    <source>
        <dbReference type="ARBA" id="ARBA00038043"/>
    </source>
</evidence>
<dbReference type="Pfam" id="PF13855">
    <property type="entry name" value="LRR_8"/>
    <property type="match status" value="1"/>
</dbReference>
<dbReference type="SUPFAM" id="SSF52058">
    <property type="entry name" value="L domain-like"/>
    <property type="match status" value="1"/>
</dbReference>
<keyword evidence="13" id="KW-0808">Transferase</keyword>
<dbReference type="Pfam" id="PF00560">
    <property type="entry name" value="LRR_1"/>
    <property type="match status" value="2"/>
</dbReference>
<dbReference type="GO" id="GO:0051707">
    <property type="term" value="P:response to other organism"/>
    <property type="evidence" value="ECO:0007669"/>
    <property type="project" value="UniProtKB-ARBA"/>
</dbReference>
<feature type="domain" description="Leucine-rich repeat-containing N-terminal plant-type" evidence="12">
    <location>
        <begin position="27"/>
        <end position="63"/>
    </location>
</feature>
<sequence>MALKLQIFTLFVLNLFLVTITSQNEQNSETKSLLSFKTSLKNPQILSQWNLSTPHCNWVGVTCEVGRVTQLALPTRSLKGPLSPSLASLSSLISLDLSSNSLYGEIPRQISNLQGLKDLHLSQNELSGKLPVQLTELTQLQTLKLGLNSLTGKIPEQLGELTQLRTLDLSGNALTGGIPTQIGNLSRLEYLGLGNNFLSGSLPLTLFTKLQSLTSFDVSNNSFSGTIPPEIANLKNLTDLYIGINKFTGQLPREIGKLEKLVNFYSPSCFITGPLQNLRLRLSFYKWHFHIFSGRNVFHLIALREISPRTKHVPKRRWREASKPGPKTEATRDARRGLLSWVEAETLRHLSAKYCPLVPPPRSTIAAAFSPDGRTLASTHGDHTVKIIDCQTGRCLKVLSGHRRTPWVVRQSTCFIQNRYA</sequence>
<keyword evidence="13" id="KW-0675">Receptor</keyword>
<keyword evidence="6" id="KW-0677">Repeat</keyword>
<keyword evidence="4" id="KW-0812">Transmembrane</keyword>
<dbReference type="Pfam" id="PF08263">
    <property type="entry name" value="LRRNT_2"/>
    <property type="match status" value="1"/>
</dbReference>
<keyword evidence="7" id="KW-1133">Transmembrane helix</keyword>
<feature type="signal peptide" evidence="11">
    <location>
        <begin position="1"/>
        <end position="22"/>
    </location>
</feature>
<evidence type="ECO:0000256" key="1">
    <source>
        <dbReference type="ARBA" id="ARBA00004167"/>
    </source>
</evidence>
<evidence type="ECO:0000313" key="13">
    <source>
        <dbReference type="EMBL" id="KAK7857982.1"/>
    </source>
</evidence>
<dbReference type="GO" id="GO:0016301">
    <property type="term" value="F:kinase activity"/>
    <property type="evidence" value="ECO:0007669"/>
    <property type="project" value="UniProtKB-KW"/>
</dbReference>
<dbReference type="InterPro" id="IPR003591">
    <property type="entry name" value="Leu-rich_rpt_typical-subtyp"/>
</dbReference>
<dbReference type="AlphaFoldDB" id="A0AAW0M5A7"/>
<keyword evidence="13" id="KW-0418">Kinase</keyword>
<dbReference type="EMBL" id="PKMF04000022">
    <property type="protein sequence ID" value="KAK7857982.1"/>
    <property type="molecule type" value="Genomic_DNA"/>
</dbReference>
<comment type="subcellular location">
    <subcellularLocation>
        <location evidence="2">Cell envelope</location>
    </subcellularLocation>
    <subcellularLocation>
        <location evidence="1">Membrane</location>
        <topology evidence="1">Single-pass membrane protein</topology>
    </subcellularLocation>
</comment>
<name>A0AAW0M5A7_QUESU</name>
<dbReference type="SMART" id="SM00365">
    <property type="entry name" value="LRR_SD22"/>
    <property type="match status" value="2"/>
</dbReference>
<evidence type="ECO:0000256" key="6">
    <source>
        <dbReference type="ARBA" id="ARBA00022737"/>
    </source>
</evidence>
<dbReference type="InterPro" id="IPR011047">
    <property type="entry name" value="Quinoprotein_ADH-like_sf"/>
</dbReference>
<reference evidence="13" key="1">
    <citation type="submission" date="2017-12" db="EMBL/GenBank/DDBJ databases">
        <authorList>
            <person name="Barbosa P."/>
            <person name="Usie A."/>
            <person name="Ramos A.M."/>
        </authorList>
    </citation>
    <scope>NUCLEOTIDE SEQUENCE</scope>
    <source>
        <strain evidence="13">HL8</strain>
        <tissue evidence="13">Leaves</tissue>
    </source>
</reference>
<dbReference type="PRINTS" id="PR00019">
    <property type="entry name" value="LEURICHRPT"/>
</dbReference>
<dbReference type="SUPFAM" id="SSF50998">
    <property type="entry name" value="Quinoprotein alcohol dehydrogenase-like"/>
    <property type="match status" value="1"/>
</dbReference>
<keyword evidence="5 11" id="KW-0732">Signal</keyword>
<dbReference type="SMART" id="SM00369">
    <property type="entry name" value="LRR_TYP"/>
    <property type="match status" value="5"/>
</dbReference>
<dbReference type="GO" id="GO:0006952">
    <property type="term" value="P:defense response"/>
    <property type="evidence" value="ECO:0007669"/>
    <property type="project" value="UniProtKB-ARBA"/>
</dbReference>
<dbReference type="PANTHER" id="PTHR48059:SF30">
    <property type="entry name" value="OS06G0587000 PROTEIN"/>
    <property type="match status" value="1"/>
</dbReference>
<evidence type="ECO:0000256" key="5">
    <source>
        <dbReference type="ARBA" id="ARBA00022729"/>
    </source>
</evidence>
<dbReference type="Gene3D" id="3.80.10.10">
    <property type="entry name" value="Ribonuclease Inhibitor"/>
    <property type="match status" value="2"/>
</dbReference>
<dbReference type="FunFam" id="3.80.10.10:FF:000129">
    <property type="entry name" value="Leucine-rich repeat receptor-like kinase"/>
    <property type="match status" value="1"/>
</dbReference>
<dbReference type="GO" id="GO:0009791">
    <property type="term" value="P:post-embryonic development"/>
    <property type="evidence" value="ECO:0007669"/>
    <property type="project" value="UniProtKB-ARBA"/>
</dbReference>
<dbReference type="InterPro" id="IPR013210">
    <property type="entry name" value="LRR_N_plant-typ"/>
</dbReference>
<accession>A0AAW0M5A7</accession>
<keyword evidence="3" id="KW-0433">Leucine-rich repeat</keyword>
<evidence type="ECO:0000256" key="2">
    <source>
        <dbReference type="ARBA" id="ARBA00004196"/>
    </source>
</evidence>
<reference evidence="13" key="2">
    <citation type="journal article" date="2018" name="Sci. Data">
        <title>The draft genome sequence of cork oak.</title>
        <authorList>
            <person name="Ramos A.M."/>
            <person name="Usie A."/>
            <person name="Barbosa P."/>
            <person name="Barros P.M."/>
            <person name="Capote T."/>
            <person name="Chaves I."/>
            <person name="Simoes F."/>
            <person name="Abreu I."/>
            <person name="Carrasquinho I."/>
            <person name="Faro C."/>
            <person name="Guimaraes J.B."/>
            <person name="Mendonca D."/>
            <person name="Nobrega F."/>
            <person name="Rodrigues L."/>
            <person name="Saibo N.J.M."/>
            <person name="Varela M.C."/>
            <person name="Egas C."/>
            <person name="Matos J."/>
            <person name="Miguel C.M."/>
            <person name="Oliveira M.M."/>
            <person name="Ricardo C.P."/>
            <person name="Goncalves S."/>
        </authorList>
    </citation>
    <scope>NUCLEOTIDE SEQUENCE [LARGE SCALE GENOMIC DNA]</scope>
    <source>
        <strain evidence="13">HL8</strain>
    </source>
</reference>
<evidence type="ECO:0000256" key="3">
    <source>
        <dbReference type="ARBA" id="ARBA00022614"/>
    </source>
</evidence>
<dbReference type="InterPro" id="IPR051848">
    <property type="entry name" value="PGIP"/>
</dbReference>
<gene>
    <name evidence="13" type="primary">EMS1_2</name>
    <name evidence="13" type="ORF">CFP56_014467</name>
</gene>
<keyword evidence="8" id="KW-0472">Membrane</keyword>
<dbReference type="InterPro" id="IPR032675">
    <property type="entry name" value="LRR_dom_sf"/>
</dbReference>
<dbReference type="FunFam" id="3.80.10.10:FF:000453">
    <property type="entry name" value="Leucine-rich receptor-like protein kinase family protein"/>
    <property type="match status" value="1"/>
</dbReference>
<feature type="chain" id="PRO_5043631639" evidence="11">
    <location>
        <begin position="23"/>
        <end position="421"/>
    </location>
</feature>
<evidence type="ECO:0000256" key="7">
    <source>
        <dbReference type="ARBA" id="ARBA00022989"/>
    </source>
</evidence>
<dbReference type="InterPro" id="IPR015943">
    <property type="entry name" value="WD40/YVTN_repeat-like_dom_sf"/>
</dbReference>